<evidence type="ECO:0000256" key="3">
    <source>
        <dbReference type="SAM" id="SignalP"/>
    </source>
</evidence>
<dbReference type="EMBL" id="UFQS01001497">
    <property type="protein sequence ID" value="SSX11246.1"/>
    <property type="molecule type" value="Genomic_DNA"/>
</dbReference>
<dbReference type="Pfam" id="PF15430">
    <property type="entry name" value="SVWC"/>
    <property type="match status" value="1"/>
</dbReference>
<evidence type="ECO:0000313" key="5">
    <source>
        <dbReference type="EMBL" id="SSX11246.1"/>
    </source>
</evidence>
<sequence>MASTTTFFIAHYFALFFLVGQFEVQGHRVRVPFSEHPDVRGKCWYKTQNRFLERYTNYTRPISFLDCELVECLPDLSLIIERCPVQREKCPIRLGSPSAPFPKCCPSCDHTLWHKWNVDIRHETNRGTVDSPVRC</sequence>
<protein>
    <submittedName>
        <fullName evidence="6">CSON001430 protein</fullName>
    </submittedName>
    <submittedName>
        <fullName evidence="5">CSON002893 protein</fullName>
    </submittedName>
</protein>
<feature type="chain" id="PRO_5033342892" evidence="3">
    <location>
        <begin position="27"/>
        <end position="135"/>
    </location>
</feature>
<keyword evidence="3" id="KW-0732">Signal</keyword>
<organism evidence="5">
    <name type="scientific">Culicoides sonorensis</name>
    <name type="common">Biting midge</name>
    <dbReference type="NCBI Taxonomy" id="179676"/>
    <lineage>
        <taxon>Eukaryota</taxon>
        <taxon>Metazoa</taxon>
        <taxon>Ecdysozoa</taxon>
        <taxon>Arthropoda</taxon>
        <taxon>Hexapoda</taxon>
        <taxon>Insecta</taxon>
        <taxon>Pterygota</taxon>
        <taxon>Neoptera</taxon>
        <taxon>Endopterygota</taxon>
        <taxon>Diptera</taxon>
        <taxon>Nematocera</taxon>
        <taxon>Chironomoidea</taxon>
        <taxon>Ceratopogonidae</taxon>
        <taxon>Ceratopogoninae</taxon>
        <taxon>Culicoides</taxon>
        <taxon>Monoculicoides</taxon>
    </lineage>
</organism>
<gene>
    <name evidence="5" type="primary">CSON002893</name>
    <name evidence="6" type="synonym">CSON001430</name>
</gene>
<dbReference type="EMBL" id="UFQT01001497">
    <property type="protein sequence ID" value="SSX30815.1"/>
    <property type="molecule type" value="Genomic_DNA"/>
</dbReference>
<reference evidence="5" key="1">
    <citation type="submission" date="2018-04" db="EMBL/GenBank/DDBJ databases">
        <authorList>
            <person name="Go L.Y."/>
            <person name="Mitchell J.A."/>
        </authorList>
    </citation>
    <scope>NUCLEOTIDE SEQUENCE</scope>
    <source>
        <tissue evidence="5">Whole organism</tissue>
    </source>
</reference>
<name>A0A336L1W7_CULSO</name>
<keyword evidence="2" id="KW-0964">Secreted</keyword>
<evidence type="ECO:0000256" key="2">
    <source>
        <dbReference type="ARBA" id="ARBA00022525"/>
    </source>
</evidence>
<dbReference type="AlphaFoldDB" id="A0A336L1W7"/>
<dbReference type="VEuPathDB" id="VectorBase:CSON001430"/>
<dbReference type="VEuPathDB" id="VectorBase:CSON002893"/>
<evidence type="ECO:0000313" key="6">
    <source>
        <dbReference type="EMBL" id="SSX29537.1"/>
    </source>
</evidence>
<evidence type="ECO:0000256" key="1">
    <source>
        <dbReference type="ARBA" id="ARBA00004613"/>
    </source>
</evidence>
<evidence type="ECO:0000259" key="4">
    <source>
        <dbReference type="SMART" id="SM01318"/>
    </source>
</evidence>
<dbReference type="EMBL" id="UFQT01001212">
    <property type="protein sequence ID" value="SSX29537.1"/>
    <property type="molecule type" value="Genomic_DNA"/>
</dbReference>
<feature type="signal peptide" evidence="3">
    <location>
        <begin position="1"/>
        <end position="26"/>
    </location>
</feature>
<dbReference type="InterPro" id="IPR029277">
    <property type="entry name" value="SVWC_dom"/>
</dbReference>
<dbReference type="GO" id="GO:0005576">
    <property type="term" value="C:extracellular region"/>
    <property type="evidence" value="ECO:0007669"/>
    <property type="project" value="UniProtKB-SubCell"/>
</dbReference>
<accession>A0A336L1W7</accession>
<feature type="domain" description="Single" evidence="4">
    <location>
        <begin position="43"/>
        <end position="108"/>
    </location>
</feature>
<comment type="subcellular location">
    <subcellularLocation>
        <location evidence="1">Secreted</location>
    </subcellularLocation>
</comment>
<reference evidence="6" key="2">
    <citation type="submission" date="2018-07" db="EMBL/GenBank/DDBJ databases">
        <authorList>
            <person name="Quirk P.G."/>
            <person name="Krulwich T.A."/>
        </authorList>
    </citation>
    <scope>NUCLEOTIDE SEQUENCE</scope>
</reference>
<dbReference type="SMART" id="SM01318">
    <property type="entry name" value="SVWC"/>
    <property type="match status" value="1"/>
</dbReference>
<proteinExistence type="predicted"/>